<feature type="chain" id="PRO_5041684127" evidence="1">
    <location>
        <begin position="23"/>
        <end position="188"/>
    </location>
</feature>
<dbReference type="Proteomes" id="UP001642409">
    <property type="component" value="Unassembled WGS sequence"/>
</dbReference>
<proteinExistence type="predicted"/>
<protein>
    <submittedName>
        <fullName evidence="3">Hypothetical_protein</fullName>
    </submittedName>
</protein>
<evidence type="ECO:0000256" key="1">
    <source>
        <dbReference type="SAM" id="SignalP"/>
    </source>
</evidence>
<name>A0AA86PTX7_9EUKA</name>
<accession>A0AA86PTX7</accession>
<evidence type="ECO:0000313" key="3">
    <source>
        <dbReference type="EMBL" id="CAL6049898.1"/>
    </source>
</evidence>
<evidence type="ECO:0000313" key="4">
    <source>
        <dbReference type="Proteomes" id="UP001642409"/>
    </source>
</evidence>
<gene>
    <name evidence="2" type="ORF">HINF_LOCUS32548</name>
    <name evidence="3" type="ORF">HINF_LOCUS43628</name>
</gene>
<dbReference type="EMBL" id="CAXDID020000182">
    <property type="protein sequence ID" value="CAL6049898.1"/>
    <property type="molecule type" value="Genomic_DNA"/>
</dbReference>
<reference evidence="2" key="1">
    <citation type="submission" date="2023-06" db="EMBL/GenBank/DDBJ databases">
        <authorList>
            <person name="Kurt Z."/>
        </authorList>
    </citation>
    <scope>NUCLEOTIDE SEQUENCE</scope>
</reference>
<keyword evidence="4" id="KW-1185">Reference proteome</keyword>
<organism evidence="2">
    <name type="scientific">Hexamita inflata</name>
    <dbReference type="NCBI Taxonomy" id="28002"/>
    <lineage>
        <taxon>Eukaryota</taxon>
        <taxon>Metamonada</taxon>
        <taxon>Diplomonadida</taxon>
        <taxon>Hexamitidae</taxon>
        <taxon>Hexamitinae</taxon>
        <taxon>Hexamita</taxon>
    </lineage>
</organism>
<comment type="caution">
    <text evidence="2">The sequence shown here is derived from an EMBL/GenBank/DDBJ whole genome shotgun (WGS) entry which is preliminary data.</text>
</comment>
<reference evidence="3 4" key="2">
    <citation type="submission" date="2024-07" db="EMBL/GenBank/DDBJ databases">
        <authorList>
            <person name="Akdeniz Z."/>
        </authorList>
    </citation>
    <scope>NUCLEOTIDE SEQUENCE [LARGE SCALE GENOMIC DNA]</scope>
</reference>
<keyword evidence="1" id="KW-0732">Signal</keyword>
<sequence>MSLYFIFTLHILNICLLKSLLCQTVQFKHKEKSCEMLFSVKGTLVFTCSLPEIIAQLFKHIIILKAIPTIIIQKRIQVSDYIMFTKNVEFEKLLVQKVQHVYTFIQFLVTSIHKDECATAEQNNRVIIQIRKLDKLKLGIYFIQRITVKEKDLITKLKIVIKAKFKIIIKYFIIYSFQRFISELKKLS</sequence>
<dbReference type="EMBL" id="CATOUU010000735">
    <property type="protein sequence ID" value="CAI9944903.1"/>
    <property type="molecule type" value="Genomic_DNA"/>
</dbReference>
<dbReference type="AlphaFoldDB" id="A0AA86PTX7"/>
<evidence type="ECO:0000313" key="2">
    <source>
        <dbReference type="EMBL" id="CAI9944903.1"/>
    </source>
</evidence>
<feature type="signal peptide" evidence="1">
    <location>
        <begin position="1"/>
        <end position="22"/>
    </location>
</feature>